<dbReference type="EMBL" id="KV744806">
    <property type="protein sequence ID" value="OCK86320.1"/>
    <property type="molecule type" value="Genomic_DNA"/>
</dbReference>
<organism evidence="2 3">
    <name type="scientific">Lepidopterella palustris CBS 459.81</name>
    <dbReference type="NCBI Taxonomy" id="1314670"/>
    <lineage>
        <taxon>Eukaryota</taxon>
        <taxon>Fungi</taxon>
        <taxon>Dikarya</taxon>
        <taxon>Ascomycota</taxon>
        <taxon>Pezizomycotina</taxon>
        <taxon>Dothideomycetes</taxon>
        <taxon>Pleosporomycetidae</taxon>
        <taxon>Mytilinidiales</taxon>
        <taxon>Argynnaceae</taxon>
        <taxon>Lepidopterella</taxon>
    </lineage>
</organism>
<dbReference type="InterPro" id="IPR015797">
    <property type="entry name" value="NUDIX_hydrolase-like_dom_sf"/>
</dbReference>
<evidence type="ECO:0000256" key="1">
    <source>
        <dbReference type="ARBA" id="ARBA00022801"/>
    </source>
</evidence>
<gene>
    <name evidence="2" type="ORF">K432DRAFT_65944</name>
</gene>
<dbReference type="PANTHER" id="PTHR21340">
    <property type="entry name" value="DIADENOSINE 5,5-P1,P4-TETRAPHOSPHATE PYROPHOSPHOHYDROLASE MUTT"/>
    <property type="match status" value="1"/>
</dbReference>
<dbReference type="GO" id="GO:0006167">
    <property type="term" value="P:AMP biosynthetic process"/>
    <property type="evidence" value="ECO:0007669"/>
    <property type="project" value="TreeGrafter"/>
</dbReference>
<dbReference type="GO" id="GO:0004081">
    <property type="term" value="F:bis(5'-nucleosyl)-tetraphosphatase (asymmetrical) activity"/>
    <property type="evidence" value="ECO:0007669"/>
    <property type="project" value="TreeGrafter"/>
</dbReference>
<dbReference type="InterPro" id="IPR051325">
    <property type="entry name" value="Nudix_hydrolase_domain"/>
</dbReference>
<dbReference type="SUPFAM" id="SSF55811">
    <property type="entry name" value="Nudix"/>
    <property type="match status" value="1"/>
</dbReference>
<protein>
    <recommendedName>
        <fullName evidence="4">Nudix hydrolase domain-containing protein</fullName>
    </recommendedName>
</protein>
<evidence type="ECO:0008006" key="4">
    <source>
        <dbReference type="Google" id="ProtNLM"/>
    </source>
</evidence>
<keyword evidence="1" id="KW-0378">Hydrolase</keyword>
<name>A0A8E2ELS8_9PEZI</name>
<dbReference type="GO" id="GO:0006754">
    <property type="term" value="P:ATP biosynthetic process"/>
    <property type="evidence" value="ECO:0007669"/>
    <property type="project" value="TreeGrafter"/>
</dbReference>
<accession>A0A8E2ELS8</accession>
<proteinExistence type="predicted"/>
<dbReference type="Proteomes" id="UP000250266">
    <property type="component" value="Unassembled WGS sequence"/>
</dbReference>
<dbReference type="AlphaFoldDB" id="A0A8E2ELS8"/>
<reference evidence="2 3" key="1">
    <citation type="journal article" date="2016" name="Nat. Commun.">
        <title>Ectomycorrhizal ecology is imprinted in the genome of the dominant symbiotic fungus Cenococcum geophilum.</title>
        <authorList>
            <consortium name="DOE Joint Genome Institute"/>
            <person name="Peter M."/>
            <person name="Kohler A."/>
            <person name="Ohm R.A."/>
            <person name="Kuo A."/>
            <person name="Krutzmann J."/>
            <person name="Morin E."/>
            <person name="Arend M."/>
            <person name="Barry K.W."/>
            <person name="Binder M."/>
            <person name="Choi C."/>
            <person name="Clum A."/>
            <person name="Copeland A."/>
            <person name="Grisel N."/>
            <person name="Haridas S."/>
            <person name="Kipfer T."/>
            <person name="LaButti K."/>
            <person name="Lindquist E."/>
            <person name="Lipzen A."/>
            <person name="Maire R."/>
            <person name="Meier B."/>
            <person name="Mihaltcheva S."/>
            <person name="Molinier V."/>
            <person name="Murat C."/>
            <person name="Poggeler S."/>
            <person name="Quandt C.A."/>
            <person name="Sperisen C."/>
            <person name="Tritt A."/>
            <person name="Tisserant E."/>
            <person name="Crous P.W."/>
            <person name="Henrissat B."/>
            <person name="Nehls U."/>
            <person name="Egli S."/>
            <person name="Spatafora J.W."/>
            <person name="Grigoriev I.V."/>
            <person name="Martin F.M."/>
        </authorList>
    </citation>
    <scope>NUCLEOTIDE SEQUENCE [LARGE SCALE GENOMIC DNA]</scope>
    <source>
        <strain evidence="2 3">CBS 459.81</strain>
    </source>
</reference>
<sequence length="180" mass="20527">MATEQYATPDFVESCGLIPIDVRNRRVCLVYLKRKEEYVLAKGRRNILESRSSAAIREIFEETGLSCSLLPVRMETRAPPQVELAPTRDVVRVEESCVEPFMVTIREMKAGHVKIIWWFVGNIEAGQVEALEEGRLKGGEEQFKAQMFGVDDAVRMLEFQSDRGVLEKALELVRGTYWGE</sequence>
<evidence type="ECO:0000313" key="3">
    <source>
        <dbReference type="Proteomes" id="UP000250266"/>
    </source>
</evidence>
<dbReference type="PROSITE" id="PS00893">
    <property type="entry name" value="NUDIX_BOX"/>
    <property type="match status" value="1"/>
</dbReference>
<keyword evidence="3" id="KW-1185">Reference proteome</keyword>
<dbReference type="PANTHER" id="PTHR21340:SF0">
    <property type="entry name" value="BIS(5'-NUCLEOSYL)-TETRAPHOSPHATASE [ASYMMETRICAL]"/>
    <property type="match status" value="1"/>
</dbReference>
<dbReference type="InterPro" id="IPR020084">
    <property type="entry name" value="NUDIX_hydrolase_CS"/>
</dbReference>
<evidence type="ECO:0000313" key="2">
    <source>
        <dbReference type="EMBL" id="OCK86320.1"/>
    </source>
</evidence>
<dbReference type="OrthoDB" id="10259236at2759"/>
<dbReference type="Gene3D" id="3.90.79.10">
    <property type="entry name" value="Nucleoside Triphosphate Pyrophosphohydrolase"/>
    <property type="match status" value="1"/>
</dbReference>